<dbReference type="EMBL" id="PUHQ01000030">
    <property type="protein sequence ID" value="KAG0661992.1"/>
    <property type="molecule type" value="Genomic_DNA"/>
</dbReference>
<organism evidence="1 2">
    <name type="scientific">Rhodotorula mucilaginosa</name>
    <name type="common">Yeast</name>
    <name type="synonym">Rhodotorula rubra</name>
    <dbReference type="NCBI Taxonomy" id="5537"/>
    <lineage>
        <taxon>Eukaryota</taxon>
        <taxon>Fungi</taxon>
        <taxon>Dikarya</taxon>
        <taxon>Basidiomycota</taxon>
        <taxon>Pucciniomycotina</taxon>
        <taxon>Microbotryomycetes</taxon>
        <taxon>Sporidiobolales</taxon>
        <taxon>Sporidiobolaceae</taxon>
        <taxon>Rhodotorula</taxon>
    </lineage>
</organism>
<reference evidence="1 2" key="1">
    <citation type="submission" date="2020-11" db="EMBL/GenBank/DDBJ databases">
        <title>Kefir isolates.</title>
        <authorList>
            <person name="Marcisauskas S."/>
            <person name="Kim Y."/>
            <person name="Blasche S."/>
        </authorList>
    </citation>
    <scope>NUCLEOTIDE SEQUENCE [LARGE SCALE GENOMIC DNA]</scope>
    <source>
        <strain evidence="1 2">KR</strain>
    </source>
</reference>
<dbReference type="InterPro" id="IPR010828">
    <property type="entry name" value="Atf2/Sli1-like"/>
</dbReference>
<comment type="caution">
    <text evidence="1">The sequence shown here is derived from an EMBL/GenBank/DDBJ whole genome shotgun (WGS) entry which is preliminary data.</text>
</comment>
<dbReference type="Proteomes" id="UP000777482">
    <property type="component" value="Unassembled WGS sequence"/>
</dbReference>
<proteinExistence type="predicted"/>
<dbReference type="OrthoDB" id="2150604at2759"/>
<evidence type="ECO:0000313" key="2">
    <source>
        <dbReference type="Proteomes" id="UP000777482"/>
    </source>
</evidence>
<dbReference type="Pfam" id="PF07247">
    <property type="entry name" value="AATase"/>
    <property type="match status" value="1"/>
</dbReference>
<dbReference type="Gene3D" id="3.30.559.10">
    <property type="entry name" value="Chloramphenicol acetyltransferase-like domain"/>
    <property type="match status" value="1"/>
</dbReference>
<dbReference type="InterPro" id="IPR052058">
    <property type="entry name" value="Alcohol_O-acetyltransferase"/>
</dbReference>
<dbReference type="AlphaFoldDB" id="A0A9P6W406"/>
<keyword evidence="2" id="KW-1185">Reference proteome</keyword>
<dbReference type="PANTHER" id="PTHR28037:SF1">
    <property type="entry name" value="ALCOHOL O-ACETYLTRANSFERASE 1-RELATED"/>
    <property type="match status" value="1"/>
</dbReference>
<sequence>MTEGRPLALLERYQLSRINVGVPATVCLTALLRIPAESSSPLQLEATLARAVSVLVQRYPLLRCRVAGSRTATPRWTLLDSSAPDQFIGTAEAAAAELDLRLSGNEDAAGVIDAAFKYMSRVDPEEGPLWRVWAIEDADSEDKAAARWRRWRIVYATNHILTDGTGARNLFADLLALLHPNNSSLLPARDEKTAPAELPPPMESVFDDVSLSFLDMAKVVWSEFLAAPNLLPGFLRPAKSPIFHRAPLVPPHAQPTAIPRTFTLPASLVGDLKVAAKSNRVATLHPVLYIAGLAAIEAHKFPPPPESTIIVGSTPASVRALAPSSNSLPHATGNYVYEVKVPHATTTALLPFWAECRSYAEKLADPATRQHGLKEIGQLSLVPDGPITPPPSSGGVGPTTKYDAWMTERAQKAEPFETTFEVSNLGVLPPTGWESAHGDGGETGDHHQLVELAWAQTAMTGTIFAINPIAFRGGDLSFTLTYRAGTVEESLVDRIWSSYQDILRKIAAGQVPASATFAELAASA</sequence>
<gene>
    <name evidence="1" type="ORF">C6P46_003697</name>
</gene>
<accession>A0A9P6W406</accession>
<dbReference type="SUPFAM" id="SSF52777">
    <property type="entry name" value="CoA-dependent acyltransferases"/>
    <property type="match status" value="1"/>
</dbReference>
<evidence type="ECO:0008006" key="3">
    <source>
        <dbReference type="Google" id="ProtNLM"/>
    </source>
</evidence>
<dbReference type="InterPro" id="IPR023213">
    <property type="entry name" value="CAT-like_dom_sf"/>
</dbReference>
<protein>
    <recommendedName>
        <fullName evidence="3">Alcohol acetyltransferase</fullName>
    </recommendedName>
</protein>
<evidence type="ECO:0000313" key="1">
    <source>
        <dbReference type="EMBL" id="KAG0661992.1"/>
    </source>
</evidence>
<name>A0A9P6W406_RHOMI</name>
<dbReference type="PANTHER" id="PTHR28037">
    <property type="entry name" value="ALCOHOL O-ACETYLTRANSFERASE 1-RELATED"/>
    <property type="match status" value="1"/>
</dbReference>